<dbReference type="RefSeq" id="WP_152169289.1">
    <property type="nucleotide sequence ID" value="NZ_CP045096.1"/>
</dbReference>
<keyword evidence="2" id="KW-1185">Reference proteome</keyword>
<dbReference type="AlphaFoldDB" id="A0A5P8K472"/>
<dbReference type="KEGG" id="sphv:F9278_18045"/>
<sequence length="185" mass="20491">MSFEGFPVSGWQSREIPVHRPTGSPAILVARSRGPLTDFFIKPVIDTPATKKEDPALFQTFGTAPHMFVLPGRYTHVKVERIGRGASGVARWNLDRISDDALRPLKGRVTGTGAEVFTWRGGEGRLRFDFSNHKYGFRSEFSLFAFEDGAEVRLEREGSTRGTVTVPGPGFVRIQAPGEWKVDVA</sequence>
<name>A0A5P8K472_9ACTN</name>
<reference evidence="1 2" key="1">
    <citation type="submission" date="2019-10" db="EMBL/GenBank/DDBJ databases">
        <title>Streptomyces sp. strain GY16 isolated from leaves of Broussonetia papyrifera.</title>
        <authorList>
            <person name="Mo P."/>
        </authorList>
    </citation>
    <scope>NUCLEOTIDE SEQUENCE [LARGE SCALE GENOMIC DNA]</scope>
    <source>
        <strain evidence="1 2">GY16</strain>
    </source>
</reference>
<organism evidence="1 2">
    <name type="scientific">Streptomyces phaeolivaceus</name>
    <dbReference type="NCBI Taxonomy" id="2653200"/>
    <lineage>
        <taxon>Bacteria</taxon>
        <taxon>Bacillati</taxon>
        <taxon>Actinomycetota</taxon>
        <taxon>Actinomycetes</taxon>
        <taxon>Kitasatosporales</taxon>
        <taxon>Streptomycetaceae</taxon>
        <taxon>Streptomyces</taxon>
    </lineage>
</organism>
<dbReference type="Proteomes" id="UP000327294">
    <property type="component" value="Chromosome"/>
</dbReference>
<dbReference type="EMBL" id="CP045096">
    <property type="protein sequence ID" value="QFQ97810.1"/>
    <property type="molecule type" value="Genomic_DNA"/>
</dbReference>
<gene>
    <name evidence="1" type="ORF">F9278_18045</name>
</gene>
<evidence type="ECO:0000313" key="2">
    <source>
        <dbReference type="Proteomes" id="UP000327294"/>
    </source>
</evidence>
<protein>
    <submittedName>
        <fullName evidence="1">Uncharacterized protein</fullName>
    </submittedName>
</protein>
<evidence type="ECO:0000313" key="1">
    <source>
        <dbReference type="EMBL" id="QFQ97810.1"/>
    </source>
</evidence>
<accession>A0A5P8K472</accession>
<proteinExistence type="predicted"/>